<dbReference type="GO" id="GO:0008168">
    <property type="term" value="F:methyltransferase activity"/>
    <property type="evidence" value="ECO:0007669"/>
    <property type="project" value="UniProtKB-KW"/>
</dbReference>
<feature type="domain" description="Methyltransferase small" evidence="1">
    <location>
        <begin position="57"/>
        <end position="200"/>
    </location>
</feature>
<accession>A0AAJ1Q5L1</accession>
<dbReference type="RefSeq" id="WP_285065506.1">
    <property type="nucleotide sequence ID" value="NZ_CP138857.1"/>
</dbReference>
<dbReference type="PANTHER" id="PTHR47739:SF1">
    <property type="entry name" value="TRNA1(VAL) (ADENINE(37)-N6)-METHYLTRANSFERASE"/>
    <property type="match status" value="1"/>
</dbReference>
<dbReference type="Proteomes" id="UP001229251">
    <property type="component" value="Unassembled WGS sequence"/>
</dbReference>
<dbReference type="EC" id="2.1.1.223" evidence="2"/>
<dbReference type="InterPro" id="IPR007848">
    <property type="entry name" value="Small_mtfrase_dom"/>
</dbReference>
<dbReference type="AlphaFoldDB" id="A0AAJ1Q5L1"/>
<evidence type="ECO:0000313" key="3">
    <source>
        <dbReference type="Proteomes" id="UP001229251"/>
    </source>
</evidence>
<dbReference type="Gene3D" id="3.40.50.150">
    <property type="entry name" value="Vaccinia Virus protein VP39"/>
    <property type="match status" value="1"/>
</dbReference>
<keyword evidence="2" id="KW-0489">Methyltransferase</keyword>
<dbReference type="EMBL" id="JASOOE010000004">
    <property type="protein sequence ID" value="MDK7186960.1"/>
    <property type="molecule type" value="Genomic_DNA"/>
</dbReference>
<dbReference type="InterPro" id="IPR050210">
    <property type="entry name" value="tRNA_Adenine-N(6)_MTase"/>
</dbReference>
<organism evidence="2 3">
    <name type="scientific">Facklamia hominis</name>
    <dbReference type="NCBI Taxonomy" id="178214"/>
    <lineage>
        <taxon>Bacteria</taxon>
        <taxon>Bacillati</taxon>
        <taxon>Bacillota</taxon>
        <taxon>Bacilli</taxon>
        <taxon>Lactobacillales</taxon>
        <taxon>Aerococcaceae</taxon>
        <taxon>Facklamia</taxon>
    </lineage>
</organism>
<sequence>MTSSTLMPALSPEQAALVRGNERVDYILREQRYIIQNPDYFPFSMDAVLLADFAPLNKRIHRIMDFCSGGGIIPLLLSAKTQAEIKAIEIQEPIAEMARRSVQLNGLDEQIQIMTGDIRQLTKPIKEFDLITCNPPYFKLDSSHRLHKNNCHAIARHEIQLTLDEWVEKAALLLKDKGKLVIVYRPNRMDDLLEALLAHHFAVNRLKFIYPKPDQRANGVLVEAIYRGGRQGIKVEPPIIVHQLDNSYSPQMERIYYG</sequence>
<evidence type="ECO:0000313" key="2">
    <source>
        <dbReference type="EMBL" id="MDK7186960.1"/>
    </source>
</evidence>
<dbReference type="GO" id="GO:0032259">
    <property type="term" value="P:methylation"/>
    <property type="evidence" value="ECO:0007669"/>
    <property type="project" value="UniProtKB-KW"/>
</dbReference>
<protein>
    <submittedName>
        <fullName evidence="2">tRNA1(Val) (Adenine(37)-N6)-methyltransferase</fullName>
        <ecNumber evidence="2">2.1.1.223</ecNumber>
    </submittedName>
</protein>
<gene>
    <name evidence="2" type="ORF">QP433_03095</name>
</gene>
<dbReference type="CDD" id="cd02440">
    <property type="entry name" value="AdoMet_MTases"/>
    <property type="match status" value="1"/>
</dbReference>
<dbReference type="SUPFAM" id="SSF53335">
    <property type="entry name" value="S-adenosyl-L-methionine-dependent methyltransferases"/>
    <property type="match status" value="1"/>
</dbReference>
<keyword evidence="2" id="KW-0808">Transferase</keyword>
<dbReference type="PANTHER" id="PTHR47739">
    <property type="entry name" value="TRNA1(VAL) (ADENINE(37)-N6)-METHYLTRANSFERASE"/>
    <property type="match status" value="1"/>
</dbReference>
<reference evidence="2" key="1">
    <citation type="submission" date="2023-05" db="EMBL/GenBank/DDBJ databases">
        <title>Cataloging the Phylogenetic Diversity of Human Bladder Bacteria.</title>
        <authorList>
            <person name="Du J."/>
        </authorList>
    </citation>
    <scope>NUCLEOTIDE SEQUENCE</scope>
    <source>
        <strain evidence="2">UMB1231</strain>
    </source>
</reference>
<dbReference type="InterPro" id="IPR029063">
    <property type="entry name" value="SAM-dependent_MTases_sf"/>
</dbReference>
<proteinExistence type="predicted"/>
<comment type="caution">
    <text evidence="2">The sequence shown here is derived from an EMBL/GenBank/DDBJ whole genome shotgun (WGS) entry which is preliminary data.</text>
</comment>
<name>A0AAJ1Q5L1_9LACT</name>
<evidence type="ECO:0000259" key="1">
    <source>
        <dbReference type="Pfam" id="PF05175"/>
    </source>
</evidence>
<dbReference type="Pfam" id="PF05175">
    <property type="entry name" value="MTS"/>
    <property type="match status" value="1"/>
</dbReference>